<dbReference type="Proteomes" id="UP001175226">
    <property type="component" value="Unassembled WGS sequence"/>
</dbReference>
<proteinExistence type="predicted"/>
<dbReference type="EMBL" id="JAUEPT010000071">
    <property type="protein sequence ID" value="KAK0434430.1"/>
    <property type="molecule type" value="Genomic_DNA"/>
</dbReference>
<dbReference type="AlphaFoldDB" id="A0AA39J2S8"/>
<name>A0AA39J2S8_9AGAR</name>
<reference evidence="1" key="1">
    <citation type="submission" date="2023-06" db="EMBL/GenBank/DDBJ databases">
        <authorList>
            <consortium name="Lawrence Berkeley National Laboratory"/>
            <person name="Ahrendt S."/>
            <person name="Sahu N."/>
            <person name="Indic B."/>
            <person name="Wong-Bajracharya J."/>
            <person name="Merenyi Z."/>
            <person name="Ke H.-M."/>
            <person name="Monk M."/>
            <person name="Kocsube S."/>
            <person name="Drula E."/>
            <person name="Lipzen A."/>
            <person name="Balint B."/>
            <person name="Henrissat B."/>
            <person name="Andreopoulos B."/>
            <person name="Martin F.M."/>
            <person name="Harder C.B."/>
            <person name="Rigling D."/>
            <person name="Ford K.L."/>
            <person name="Foster G.D."/>
            <person name="Pangilinan J."/>
            <person name="Papanicolaou A."/>
            <person name="Barry K."/>
            <person name="LaButti K."/>
            <person name="Viragh M."/>
            <person name="Koriabine M."/>
            <person name="Yan M."/>
            <person name="Riley R."/>
            <person name="Champramary S."/>
            <person name="Plett K.L."/>
            <person name="Tsai I.J."/>
            <person name="Slot J."/>
            <person name="Sipos G."/>
            <person name="Plett J."/>
            <person name="Nagy L.G."/>
            <person name="Grigoriev I.V."/>
        </authorList>
    </citation>
    <scope>NUCLEOTIDE SEQUENCE</scope>
    <source>
        <strain evidence="1">FPL87.14</strain>
    </source>
</reference>
<keyword evidence="2" id="KW-1185">Reference proteome</keyword>
<sequence length="129" mass="14891">MPNLKELLVYSEYRPYVVGPEIEHAELETLLRFVGHSECNVRTFSYFRPILFSTFKGVWKRWSSSLVDLTITVNSATRTEAVRELTFGEGEPGILPNLQHLMLRRQPSQDGILKAHSISRMFDEIYGDD</sequence>
<organism evidence="1 2">
    <name type="scientific">Armillaria borealis</name>
    <dbReference type="NCBI Taxonomy" id="47425"/>
    <lineage>
        <taxon>Eukaryota</taxon>
        <taxon>Fungi</taxon>
        <taxon>Dikarya</taxon>
        <taxon>Basidiomycota</taxon>
        <taxon>Agaricomycotina</taxon>
        <taxon>Agaricomycetes</taxon>
        <taxon>Agaricomycetidae</taxon>
        <taxon>Agaricales</taxon>
        <taxon>Marasmiineae</taxon>
        <taxon>Physalacriaceae</taxon>
        <taxon>Armillaria</taxon>
    </lineage>
</organism>
<gene>
    <name evidence="1" type="ORF">EV421DRAFT_1740864</name>
</gene>
<protein>
    <submittedName>
        <fullName evidence="1">Uncharacterized protein</fullName>
    </submittedName>
</protein>
<evidence type="ECO:0000313" key="2">
    <source>
        <dbReference type="Proteomes" id="UP001175226"/>
    </source>
</evidence>
<accession>A0AA39J2S8</accession>
<evidence type="ECO:0000313" key="1">
    <source>
        <dbReference type="EMBL" id="KAK0434430.1"/>
    </source>
</evidence>
<comment type="caution">
    <text evidence="1">The sequence shown here is derived from an EMBL/GenBank/DDBJ whole genome shotgun (WGS) entry which is preliminary data.</text>
</comment>